<reference evidence="8" key="1">
    <citation type="submission" date="2018-01" db="EMBL/GenBank/DDBJ databases">
        <authorList>
            <person name="Mao J.F."/>
        </authorList>
    </citation>
    <scope>NUCLEOTIDE SEQUENCE</scope>
    <source>
        <strain evidence="8">Huo1</strain>
        <tissue evidence="8">Leaf</tissue>
    </source>
</reference>
<evidence type="ECO:0000313" key="8">
    <source>
        <dbReference type="EMBL" id="KAG6423754.1"/>
    </source>
</evidence>
<evidence type="ECO:0000256" key="1">
    <source>
        <dbReference type="ARBA" id="ARBA00004123"/>
    </source>
</evidence>
<dbReference type="Pfam" id="PF03106">
    <property type="entry name" value="WRKY"/>
    <property type="match status" value="1"/>
</dbReference>
<reference evidence="8" key="2">
    <citation type="submission" date="2020-08" db="EMBL/GenBank/DDBJ databases">
        <title>Plant Genome Project.</title>
        <authorList>
            <person name="Zhang R.-G."/>
        </authorList>
    </citation>
    <scope>NUCLEOTIDE SEQUENCE</scope>
    <source>
        <strain evidence="8">Huo1</strain>
        <tissue evidence="8">Leaf</tissue>
    </source>
</reference>
<comment type="subcellular location">
    <subcellularLocation>
        <location evidence="1">Nucleus</location>
    </subcellularLocation>
</comment>
<organism evidence="8">
    <name type="scientific">Salvia splendens</name>
    <name type="common">Scarlet sage</name>
    <dbReference type="NCBI Taxonomy" id="180675"/>
    <lineage>
        <taxon>Eukaryota</taxon>
        <taxon>Viridiplantae</taxon>
        <taxon>Streptophyta</taxon>
        <taxon>Embryophyta</taxon>
        <taxon>Tracheophyta</taxon>
        <taxon>Spermatophyta</taxon>
        <taxon>Magnoliopsida</taxon>
        <taxon>eudicotyledons</taxon>
        <taxon>Gunneridae</taxon>
        <taxon>Pentapetalae</taxon>
        <taxon>asterids</taxon>
        <taxon>lamiids</taxon>
        <taxon>Lamiales</taxon>
        <taxon>Lamiaceae</taxon>
        <taxon>Nepetoideae</taxon>
        <taxon>Mentheae</taxon>
        <taxon>Salviinae</taxon>
        <taxon>Salvia</taxon>
        <taxon>Salvia subgen. Calosphace</taxon>
        <taxon>core Calosphace</taxon>
    </lineage>
</organism>
<dbReference type="SUPFAM" id="SSF118290">
    <property type="entry name" value="WRKY DNA-binding domain"/>
    <property type="match status" value="1"/>
</dbReference>
<evidence type="ECO:0000256" key="6">
    <source>
        <dbReference type="SAM" id="MobiDB-lite"/>
    </source>
</evidence>
<dbReference type="Gene3D" id="2.20.25.80">
    <property type="entry name" value="WRKY domain"/>
    <property type="match status" value="1"/>
</dbReference>
<gene>
    <name evidence="8" type="ORF">SASPL_114157</name>
</gene>
<dbReference type="GO" id="GO:0005634">
    <property type="term" value="C:nucleus"/>
    <property type="evidence" value="ECO:0007669"/>
    <property type="project" value="UniProtKB-SubCell"/>
</dbReference>
<dbReference type="EMBL" id="PNBA02000005">
    <property type="protein sequence ID" value="KAG6423754.1"/>
    <property type="molecule type" value="Genomic_DNA"/>
</dbReference>
<dbReference type="Proteomes" id="UP000298416">
    <property type="component" value="Unassembled WGS sequence"/>
</dbReference>
<dbReference type="PANTHER" id="PTHR31221">
    <property type="entry name" value="WRKY TRANSCRIPTION FACTOR PROTEIN 1-RELATED"/>
    <property type="match status" value="1"/>
</dbReference>
<accession>A0A8X8Y2V3</accession>
<dbReference type="PROSITE" id="PS50811">
    <property type="entry name" value="WRKY"/>
    <property type="match status" value="1"/>
</dbReference>
<protein>
    <recommendedName>
        <fullName evidence="7">WRKY domain-containing protein</fullName>
    </recommendedName>
</protein>
<proteinExistence type="predicted"/>
<comment type="caution">
    <text evidence="8">The sequence shown here is derived from an EMBL/GenBank/DDBJ whole genome shotgun (WGS) entry which is preliminary data.</text>
</comment>
<dbReference type="PANTHER" id="PTHR31221:SF371">
    <property type="entry name" value="WRKY DOMAIN-CONTAINING PROTEIN"/>
    <property type="match status" value="1"/>
</dbReference>
<dbReference type="GO" id="GO:0043565">
    <property type="term" value="F:sequence-specific DNA binding"/>
    <property type="evidence" value="ECO:0007669"/>
    <property type="project" value="InterPro"/>
</dbReference>
<evidence type="ECO:0000256" key="3">
    <source>
        <dbReference type="ARBA" id="ARBA00023125"/>
    </source>
</evidence>
<keyword evidence="5" id="KW-0539">Nucleus</keyword>
<dbReference type="InterPro" id="IPR003657">
    <property type="entry name" value="WRKY_dom"/>
</dbReference>
<dbReference type="SMART" id="SM00774">
    <property type="entry name" value="WRKY"/>
    <property type="match status" value="1"/>
</dbReference>
<keyword evidence="2" id="KW-0805">Transcription regulation</keyword>
<dbReference type="InterPro" id="IPR036576">
    <property type="entry name" value="WRKY_dom_sf"/>
</dbReference>
<dbReference type="AlphaFoldDB" id="A0A8X8Y2V3"/>
<dbReference type="InterPro" id="IPR044810">
    <property type="entry name" value="WRKY_plant"/>
</dbReference>
<feature type="region of interest" description="Disordered" evidence="6">
    <location>
        <begin position="82"/>
        <end position="101"/>
    </location>
</feature>
<keyword evidence="9" id="KW-1185">Reference proteome</keyword>
<evidence type="ECO:0000256" key="5">
    <source>
        <dbReference type="ARBA" id="ARBA00023242"/>
    </source>
</evidence>
<dbReference type="OrthoDB" id="693960at2759"/>
<keyword evidence="3" id="KW-0238">DNA-binding</keyword>
<name>A0A8X8Y2V3_SALSN</name>
<evidence type="ECO:0000256" key="2">
    <source>
        <dbReference type="ARBA" id="ARBA00023015"/>
    </source>
</evidence>
<feature type="domain" description="WRKY" evidence="7">
    <location>
        <begin position="159"/>
        <end position="224"/>
    </location>
</feature>
<evidence type="ECO:0000259" key="7">
    <source>
        <dbReference type="PROSITE" id="PS50811"/>
    </source>
</evidence>
<evidence type="ECO:0000313" key="9">
    <source>
        <dbReference type="Proteomes" id="UP000298416"/>
    </source>
</evidence>
<evidence type="ECO:0000256" key="4">
    <source>
        <dbReference type="ARBA" id="ARBA00023163"/>
    </source>
</evidence>
<dbReference type="GO" id="GO:0003700">
    <property type="term" value="F:DNA-binding transcription factor activity"/>
    <property type="evidence" value="ECO:0007669"/>
    <property type="project" value="InterPro"/>
</dbReference>
<sequence length="290" mass="32288">MPDAVNNSYPYNMGSQQGFHFSFLTDHNSPTPFVYNHPKQQQPMQNPAEIFDLSFFHGGYNTPSAPAFDSSSDAAPVFGDSSSNNNLDLGETSSSAAAAQNSSVSFPSMEAGVEEADSCKSKQAKVCEGGGLKPKKVIKEKKKGEKKEREARFAFVTKSEIDNLEDGYRWRKYGQKAVKNSPFPRSYYKCTSQKCGVKKLIERSYEDSSMVITTYLGRHNHHSPATLRGRATALPAPLLLSQPQFGFHGFPENHFTAINHHHNSNFPQLEINSQFLADQFNMDSSFLQQP</sequence>
<keyword evidence="4" id="KW-0804">Transcription</keyword>
<dbReference type="FunFam" id="2.20.25.80:FF:000003">
    <property type="entry name" value="WRKY transcription factor 57"/>
    <property type="match status" value="1"/>
</dbReference>